<reference evidence="1 2" key="1">
    <citation type="submission" date="2018-11" db="EMBL/GenBank/DDBJ databases">
        <authorList>
            <person name="Kuo S.-C."/>
            <person name="Chen F.-J."/>
            <person name="Liao Y.-C."/>
        </authorList>
    </citation>
    <scope>NUCLEOTIDE SEQUENCE [LARGE SCALE GENOMIC DNA]</scope>
    <source>
        <strain evidence="1 2">2014S06-099</strain>
    </source>
</reference>
<dbReference type="InterPro" id="IPR023198">
    <property type="entry name" value="PGP-like_dom2"/>
</dbReference>
<dbReference type="Pfam" id="PF13419">
    <property type="entry name" value="HAD_2"/>
    <property type="match status" value="1"/>
</dbReference>
<proteinExistence type="predicted"/>
<gene>
    <name evidence="1" type="ORF">DKE52_010885</name>
</gene>
<dbReference type="Gene3D" id="3.40.50.1000">
    <property type="entry name" value="HAD superfamily/HAD-like"/>
    <property type="match status" value="1"/>
</dbReference>
<name>A0A3G6YL10_ACIPI</name>
<dbReference type="Proteomes" id="UP000254410">
    <property type="component" value="Chromosome"/>
</dbReference>
<evidence type="ECO:0000313" key="2">
    <source>
        <dbReference type="Proteomes" id="UP000254410"/>
    </source>
</evidence>
<dbReference type="AlphaFoldDB" id="A0A3G6YL10"/>
<evidence type="ECO:0000313" key="1">
    <source>
        <dbReference type="EMBL" id="AZC00638.1"/>
    </source>
</evidence>
<protein>
    <submittedName>
        <fullName evidence="1">Uncharacterized protein</fullName>
    </submittedName>
</protein>
<organism evidence="1 2">
    <name type="scientific">Acinetobacter pittii</name>
    <name type="common">Acinetobacter genomosp. 3</name>
    <dbReference type="NCBI Taxonomy" id="48296"/>
    <lineage>
        <taxon>Bacteria</taxon>
        <taxon>Pseudomonadati</taxon>
        <taxon>Pseudomonadota</taxon>
        <taxon>Gammaproteobacteria</taxon>
        <taxon>Moraxellales</taxon>
        <taxon>Moraxellaceae</taxon>
        <taxon>Acinetobacter</taxon>
        <taxon>Acinetobacter calcoaceticus/baumannii complex</taxon>
    </lineage>
</organism>
<dbReference type="Gene3D" id="1.10.150.240">
    <property type="entry name" value="Putative phosphatase, domain 2"/>
    <property type="match status" value="1"/>
</dbReference>
<dbReference type="InterPro" id="IPR041492">
    <property type="entry name" value="HAD_2"/>
</dbReference>
<accession>A0A3G6YL10</accession>
<sequence length="88" mass="10118">MIKKRGKNVLIFHGKPVHGAIFDMDGTMFDTERLRFQTLQQASQELIGQEFSHEYLMQCLGLSATTAEQLAQRLYGVNVPYKEIRKKS</sequence>
<dbReference type="InterPro" id="IPR036412">
    <property type="entry name" value="HAD-like_sf"/>
</dbReference>
<reference evidence="1 2" key="2">
    <citation type="submission" date="2018-12" db="EMBL/GenBank/DDBJ databases">
        <title>Molecular Epidemiology of Emerging Carbapenem-Resistance in Acinetobacter nosocomialis and Acinetobacter pittii in Taiwan, 2010-2014.</title>
        <authorList>
            <person name="Huang W.-C."/>
            <person name="Wang H.-Y."/>
            <person name="Lai J.-F."/>
            <person name="Lauderdale T.-L."/>
            <person name="Sytwu H.-K."/>
        </authorList>
    </citation>
    <scope>NUCLEOTIDE SEQUENCE [LARGE SCALE GENOMIC DNA]</scope>
    <source>
        <strain evidence="1 2">2014S06-099</strain>
    </source>
</reference>
<dbReference type="InterPro" id="IPR023214">
    <property type="entry name" value="HAD_sf"/>
</dbReference>
<dbReference type="EMBL" id="CP033540">
    <property type="protein sequence ID" value="AZC00638.1"/>
    <property type="molecule type" value="Genomic_DNA"/>
</dbReference>
<dbReference type="SUPFAM" id="SSF56784">
    <property type="entry name" value="HAD-like"/>
    <property type="match status" value="1"/>
</dbReference>